<dbReference type="InterPro" id="IPR020803">
    <property type="entry name" value="MeTfrase_dom"/>
</dbReference>
<dbReference type="EMBL" id="AP011740">
    <property type="protein sequence ID" value="BAL56205.1"/>
    <property type="molecule type" value="Genomic_DNA"/>
</dbReference>
<evidence type="ECO:0000256" key="1">
    <source>
        <dbReference type="ARBA" id="ARBA00022679"/>
    </source>
</evidence>
<dbReference type="EMBL" id="AP011795">
    <property type="protein sequence ID" value="BAL58167.1"/>
    <property type="molecule type" value="Genomic_DNA"/>
</dbReference>
<proteinExistence type="predicted"/>
<organism evidence="4">
    <name type="scientific">uncultured Acetothermia bacterium</name>
    <dbReference type="NCBI Taxonomy" id="236499"/>
    <lineage>
        <taxon>Bacteria</taxon>
        <taxon>Candidatus Bipolaricaulota</taxon>
        <taxon>environmental samples</taxon>
    </lineage>
</organism>
<sequence length="245" mass="27877">MEIKPGEVVSDVTQFDAHIRLIVPRYEELHEAVLRSIPPDLPQDLKILELGCGTGELTKKLCEHYPKARIIAIDYSPRMLAVCREKLKGFGRRVRLIEGDFAHTEFPHDCDVVISTLAIHHLTDPQKLELFKKIYNVLKREGWFVNGDVVLFESSRHTFLQEQVRSEHASARGIDLNALDAETHSGTGDNLSTLKTQLNLLEIAGFHSIDVIWKYYQCVVYGGFKHCPDDDDQQKRRAASALPDF</sequence>
<name>H5SPT1_9BACT</name>
<keyword evidence="4" id="KW-0489">Methyltransferase</keyword>
<evidence type="ECO:0000313" key="4">
    <source>
        <dbReference type="EMBL" id="BAL58167.1"/>
    </source>
</evidence>
<dbReference type="InterPro" id="IPR029063">
    <property type="entry name" value="SAM-dependent_MTases_sf"/>
</dbReference>
<dbReference type="SMART" id="SM00828">
    <property type="entry name" value="PKS_MT"/>
    <property type="match status" value="1"/>
</dbReference>
<dbReference type="SUPFAM" id="SSF53335">
    <property type="entry name" value="S-adenosyl-L-methionine-dependent methyltransferases"/>
    <property type="match status" value="1"/>
</dbReference>
<accession>H5SPT1</accession>
<gene>
    <name evidence="3" type="ORF">HGMM_F35B12C19</name>
    <name evidence="4" type="ORF">HGMM_F54G04C08</name>
</gene>
<reference evidence="4" key="2">
    <citation type="journal article" date="2012" name="PLoS ONE">
        <title>A Deeply Branching Thermophilic Bacterium with an Ancient Acetyl-CoA Pathway Dominates a Subsurface Ecosystem.</title>
        <authorList>
            <person name="Takami H."/>
            <person name="Noguchi H."/>
            <person name="Takaki Y."/>
            <person name="Uchiyama I."/>
            <person name="Toyoda A."/>
            <person name="Nishi S."/>
            <person name="Chee G.-J."/>
            <person name="Arai W."/>
            <person name="Nunoura T."/>
            <person name="Itoh T."/>
            <person name="Hattori M."/>
            <person name="Takai K."/>
        </authorList>
    </citation>
    <scope>NUCLEOTIDE SEQUENCE</scope>
</reference>
<keyword evidence="1 4" id="KW-0808">Transferase</keyword>
<dbReference type="PANTHER" id="PTHR43861:SF2">
    <property type="entry name" value="CARBOXY-S-ADENOSYL-L-METHIONINE SYNTHASE"/>
    <property type="match status" value="1"/>
</dbReference>
<evidence type="ECO:0000259" key="2">
    <source>
        <dbReference type="SMART" id="SM00828"/>
    </source>
</evidence>
<dbReference type="Pfam" id="PF13649">
    <property type="entry name" value="Methyltransf_25"/>
    <property type="match status" value="1"/>
</dbReference>
<dbReference type="PANTHER" id="PTHR43861">
    <property type="entry name" value="TRANS-ACONITATE 2-METHYLTRANSFERASE-RELATED"/>
    <property type="match status" value="1"/>
</dbReference>
<dbReference type="Gene3D" id="3.40.50.150">
    <property type="entry name" value="Vaccinia Virus protein VP39"/>
    <property type="match status" value="1"/>
</dbReference>
<dbReference type="GO" id="GO:0008168">
    <property type="term" value="F:methyltransferase activity"/>
    <property type="evidence" value="ECO:0007669"/>
    <property type="project" value="UniProtKB-KW"/>
</dbReference>
<reference evidence="4" key="1">
    <citation type="journal article" date="2005" name="Environ. Microbiol.">
        <title>Genetic and functional properties of uncultivated thermophilic crenarchaeotes from a subsurface gold mine as revealed by analysis of genome fragments.</title>
        <authorList>
            <person name="Nunoura T."/>
            <person name="Hirayama H."/>
            <person name="Takami H."/>
            <person name="Oida H."/>
            <person name="Nishi S."/>
            <person name="Shimamura S."/>
            <person name="Suzuki Y."/>
            <person name="Inagaki F."/>
            <person name="Takai K."/>
            <person name="Nealson K.H."/>
            <person name="Horikoshi K."/>
        </authorList>
    </citation>
    <scope>NUCLEOTIDE SEQUENCE</scope>
</reference>
<dbReference type="AlphaFoldDB" id="H5SPT1"/>
<dbReference type="InterPro" id="IPR016461">
    <property type="entry name" value="COMT-like"/>
</dbReference>
<dbReference type="PROSITE" id="PS51683">
    <property type="entry name" value="SAM_OMT_II"/>
    <property type="match status" value="1"/>
</dbReference>
<protein>
    <submittedName>
        <fullName evidence="4">Methyltransferase type 12</fullName>
    </submittedName>
</protein>
<dbReference type="InterPro" id="IPR041698">
    <property type="entry name" value="Methyltransf_25"/>
</dbReference>
<evidence type="ECO:0000313" key="3">
    <source>
        <dbReference type="EMBL" id="BAL56205.1"/>
    </source>
</evidence>
<feature type="domain" description="Polyketide synthase-like methyltransferase" evidence="2">
    <location>
        <begin position="2"/>
        <end position="243"/>
    </location>
</feature>
<dbReference type="CDD" id="cd02440">
    <property type="entry name" value="AdoMet_MTases"/>
    <property type="match status" value="1"/>
</dbReference>
<dbReference type="GO" id="GO:0032259">
    <property type="term" value="P:methylation"/>
    <property type="evidence" value="ECO:0007669"/>
    <property type="project" value="UniProtKB-KW"/>
</dbReference>